<reference evidence="2 3" key="1">
    <citation type="journal article" date="2022" name="G3 (Bethesda)">
        <title>Enemy or ally: a genomic approach to elucidate the lifestyle of Phyllosticta citrichinaensis.</title>
        <authorList>
            <person name="Buijs V.A."/>
            <person name="Groenewald J.Z."/>
            <person name="Haridas S."/>
            <person name="LaButti K.M."/>
            <person name="Lipzen A."/>
            <person name="Martin F.M."/>
            <person name="Barry K."/>
            <person name="Grigoriev I.V."/>
            <person name="Crous P.W."/>
            <person name="Seidl M.F."/>
        </authorList>
    </citation>
    <scope>NUCLEOTIDE SEQUENCE [LARGE SCALE GENOMIC DNA]</scope>
    <source>
        <strain evidence="2 3">CBS 129764</strain>
    </source>
</reference>
<keyword evidence="3" id="KW-1185">Reference proteome</keyword>
<proteinExistence type="predicted"/>
<evidence type="ECO:0000313" key="2">
    <source>
        <dbReference type="EMBL" id="KAK8173221.1"/>
    </source>
</evidence>
<sequence length="225" mass="24712">MNKSRDTIDHSGHNHNPENKPSTRTIQSPAQRPSKRRPRRTHVARISIRGRNIRIRTINARTIGTARRQGKIAANSAPADALDNVVVDFVHSDHGLKRHVVDVCVRIGAHVQLTVVVLEGRGRRAGAERRCRYAGGADLVEEDRVAALVDDGDGVCGVGRCGEGRGEEGEEAERRHGRVEVGVGRMALVKFVESFEVAVMMRSYMLVFACLNTPLTNLRAAAVRC</sequence>
<feature type="region of interest" description="Disordered" evidence="1">
    <location>
        <begin position="1"/>
        <end position="41"/>
    </location>
</feature>
<organism evidence="2 3">
    <name type="scientific">Phyllosticta citrichinensis</name>
    <dbReference type="NCBI Taxonomy" id="1130410"/>
    <lineage>
        <taxon>Eukaryota</taxon>
        <taxon>Fungi</taxon>
        <taxon>Dikarya</taxon>
        <taxon>Ascomycota</taxon>
        <taxon>Pezizomycotina</taxon>
        <taxon>Dothideomycetes</taxon>
        <taxon>Dothideomycetes incertae sedis</taxon>
        <taxon>Botryosphaeriales</taxon>
        <taxon>Phyllostictaceae</taxon>
        <taxon>Phyllosticta</taxon>
    </lineage>
</organism>
<feature type="compositionally biased region" description="Basic and acidic residues" evidence="1">
    <location>
        <begin position="1"/>
        <end position="18"/>
    </location>
</feature>
<gene>
    <name evidence="2" type="ORF">IWX90DRAFT_426424</name>
</gene>
<accession>A0ABR1XYG8</accession>
<feature type="compositionally biased region" description="Polar residues" evidence="1">
    <location>
        <begin position="19"/>
        <end position="31"/>
    </location>
</feature>
<dbReference type="Proteomes" id="UP001456524">
    <property type="component" value="Unassembled WGS sequence"/>
</dbReference>
<name>A0ABR1XYG8_9PEZI</name>
<evidence type="ECO:0000256" key="1">
    <source>
        <dbReference type="SAM" id="MobiDB-lite"/>
    </source>
</evidence>
<dbReference type="EMBL" id="JBBWUH010000003">
    <property type="protein sequence ID" value="KAK8173221.1"/>
    <property type="molecule type" value="Genomic_DNA"/>
</dbReference>
<comment type="caution">
    <text evidence="2">The sequence shown here is derived from an EMBL/GenBank/DDBJ whole genome shotgun (WGS) entry which is preliminary data.</text>
</comment>
<protein>
    <submittedName>
        <fullName evidence="2">Uncharacterized protein</fullName>
    </submittedName>
</protein>
<evidence type="ECO:0000313" key="3">
    <source>
        <dbReference type="Proteomes" id="UP001456524"/>
    </source>
</evidence>